<dbReference type="SUPFAM" id="SSF51735">
    <property type="entry name" value="NAD(P)-binding Rossmann-fold domains"/>
    <property type="match status" value="1"/>
</dbReference>
<gene>
    <name evidence="3" type="ORF">SAMN05444583_101111</name>
</gene>
<dbReference type="InterPro" id="IPR057326">
    <property type="entry name" value="KR_dom"/>
</dbReference>
<name>A0A1H7FA57_9NOCA</name>
<dbReference type="EMBL" id="FOAW01000001">
    <property type="protein sequence ID" value="SEK22858.1"/>
    <property type="molecule type" value="Genomic_DNA"/>
</dbReference>
<dbReference type="Proteomes" id="UP000198677">
    <property type="component" value="Unassembled WGS sequence"/>
</dbReference>
<dbReference type="AlphaFoldDB" id="A0A1H7FA57"/>
<sequence length="233" mass="24189">MDDTKTALITGGSAGFGRAVALALAERGWQVIVTGRHDAALARVAAQASGITACQGDVTDAAHREQLHTEIATRGRLDLLLNNASTLGPSPMPALARYPEAELTNVFATNVIAPLALISALLEPVSRAAGAIVNVSSDAAVEAYEGWGGYGAAKAALDHATAVLAVEQPQLSVYAFDPGDMRTAMHQAAFPGEDISDRPEPETVVPALLRLLDTRPGSGRYRAADLLTEAVSP</sequence>
<dbReference type="RefSeq" id="WP_072750204.1">
    <property type="nucleotide sequence ID" value="NZ_FOAW01000001.1"/>
</dbReference>
<dbReference type="PANTHER" id="PTHR43975:SF2">
    <property type="entry name" value="EG:BACR7A4.14 PROTEIN-RELATED"/>
    <property type="match status" value="1"/>
</dbReference>
<dbReference type="PRINTS" id="PR00081">
    <property type="entry name" value="GDHRDH"/>
</dbReference>
<dbReference type="PANTHER" id="PTHR43975">
    <property type="entry name" value="ZGC:101858"/>
    <property type="match status" value="1"/>
</dbReference>
<dbReference type="Pfam" id="PF00106">
    <property type="entry name" value="adh_short"/>
    <property type="match status" value="1"/>
</dbReference>
<comment type="similarity">
    <text evidence="1">Belongs to the short-chain dehydrogenases/reductases (SDR) family.</text>
</comment>
<dbReference type="InterPro" id="IPR002347">
    <property type="entry name" value="SDR_fam"/>
</dbReference>
<evidence type="ECO:0000256" key="1">
    <source>
        <dbReference type="RuleBase" id="RU000363"/>
    </source>
</evidence>
<dbReference type="InterPro" id="IPR036291">
    <property type="entry name" value="NAD(P)-bd_dom_sf"/>
</dbReference>
<dbReference type="PRINTS" id="PR00080">
    <property type="entry name" value="SDRFAMILY"/>
</dbReference>
<protein>
    <submittedName>
        <fullName evidence="3">Short-chain dehydrogenase</fullName>
    </submittedName>
</protein>
<organism evidence="3 4">
    <name type="scientific">Rhodococcus maanshanensis</name>
    <dbReference type="NCBI Taxonomy" id="183556"/>
    <lineage>
        <taxon>Bacteria</taxon>
        <taxon>Bacillati</taxon>
        <taxon>Actinomycetota</taxon>
        <taxon>Actinomycetes</taxon>
        <taxon>Mycobacteriales</taxon>
        <taxon>Nocardiaceae</taxon>
        <taxon>Rhodococcus</taxon>
    </lineage>
</organism>
<accession>A0A1H7FA57</accession>
<dbReference type="SMART" id="SM00822">
    <property type="entry name" value="PKS_KR"/>
    <property type="match status" value="1"/>
</dbReference>
<feature type="domain" description="Ketoreductase" evidence="2">
    <location>
        <begin position="5"/>
        <end position="181"/>
    </location>
</feature>
<evidence type="ECO:0000313" key="3">
    <source>
        <dbReference type="EMBL" id="SEK22858.1"/>
    </source>
</evidence>
<evidence type="ECO:0000313" key="4">
    <source>
        <dbReference type="Proteomes" id="UP000198677"/>
    </source>
</evidence>
<dbReference type="Gene3D" id="3.40.50.720">
    <property type="entry name" value="NAD(P)-binding Rossmann-like Domain"/>
    <property type="match status" value="1"/>
</dbReference>
<reference evidence="4" key="1">
    <citation type="submission" date="2016-10" db="EMBL/GenBank/DDBJ databases">
        <authorList>
            <person name="Varghese N."/>
            <person name="Submissions S."/>
        </authorList>
    </citation>
    <scope>NUCLEOTIDE SEQUENCE [LARGE SCALE GENOMIC DNA]</scope>
    <source>
        <strain evidence="4">DSM 44675</strain>
    </source>
</reference>
<dbReference type="OrthoDB" id="9775296at2"/>
<proteinExistence type="inferred from homology"/>
<keyword evidence="4" id="KW-1185">Reference proteome</keyword>
<dbReference type="CDD" id="cd05233">
    <property type="entry name" value="SDR_c"/>
    <property type="match status" value="1"/>
</dbReference>
<evidence type="ECO:0000259" key="2">
    <source>
        <dbReference type="SMART" id="SM00822"/>
    </source>
</evidence>